<dbReference type="AlphaFoldDB" id="A0AA35KN61"/>
<dbReference type="GO" id="GO:0016020">
    <property type="term" value="C:membrane"/>
    <property type="evidence" value="ECO:0007669"/>
    <property type="project" value="UniProtKB-SubCell"/>
</dbReference>
<dbReference type="InterPro" id="IPR007593">
    <property type="entry name" value="CD225/Dispanin_fam"/>
</dbReference>
<proteinExistence type="inferred from homology"/>
<feature type="region of interest" description="Disordered" evidence="6">
    <location>
        <begin position="1"/>
        <end position="48"/>
    </location>
</feature>
<dbReference type="InterPro" id="IPR051423">
    <property type="entry name" value="CD225/Dispanin"/>
</dbReference>
<keyword evidence="3 7" id="KW-0812">Transmembrane</keyword>
<comment type="subcellular location">
    <subcellularLocation>
        <location evidence="1">Membrane</location>
    </subcellularLocation>
</comment>
<evidence type="ECO:0000313" key="9">
    <source>
        <dbReference type="Proteomes" id="UP001178461"/>
    </source>
</evidence>
<evidence type="ECO:0000256" key="2">
    <source>
        <dbReference type="ARBA" id="ARBA00006843"/>
    </source>
</evidence>
<sequence length="185" mass="19941">MEKGEETLVAELQSEIEGGEQMNTMSNEKPPILPSGEEPSQVFNPLIPPAGPAPPMDYGAPPMGYGAPPPFQPAYPVYYAPPGAGSTEDPVLQPPQTITITPVQPCNEPDHLGYSIFAMLCCCPLLGIAALVYSIQTRDANRMGRTVDAKQTSRRALKFAHSAVGMGIVFLIMNIARLVLFRDEN</sequence>
<evidence type="ECO:0000256" key="6">
    <source>
        <dbReference type="SAM" id="MobiDB-lite"/>
    </source>
</evidence>
<dbReference type="Proteomes" id="UP001178461">
    <property type="component" value="Chromosome 8"/>
</dbReference>
<name>A0AA35KN61_9SAUR</name>
<keyword evidence="4 7" id="KW-1133">Transmembrane helix</keyword>
<dbReference type="EMBL" id="OX395133">
    <property type="protein sequence ID" value="CAI5781260.1"/>
    <property type="molecule type" value="Genomic_DNA"/>
</dbReference>
<evidence type="ECO:0000256" key="4">
    <source>
        <dbReference type="ARBA" id="ARBA00022989"/>
    </source>
</evidence>
<feature type="transmembrane region" description="Helical" evidence="7">
    <location>
        <begin position="156"/>
        <end position="180"/>
    </location>
</feature>
<dbReference type="PANTHER" id="PTHR14948:SF46">
    <property type="entry name" value="DISPANIN SUBFAMILY A MEMBER 2B-LIKE-RELATED"/>
    <property type="match status" value="1"/>
</dbReference>
<comment type="similarity">
    <text evidence="2">Belongs to the CD225/Dispanin family.</text>
</comment>
<evidence type="ECO:0000256" key="5">
    <source>
        <dbReference type="ARBA" id="ARBA00023136"/>
    </source>
</evidence>
<gene>
    <name evidence="8" type="ORF">PODLI_1B010031</name>
</gene>
<evidence type="ECO:0000313" key="8">
    <source>
        <dbReference type="EMBL" id="CAI5781260.1"/>
    </source>
</evidence>
<reference evidence="8" key="1">
    <citation type="submission" date="2022-12" db="EMBL/GenBank/DDBJ databases">
        <authorList>
            <person name="Alioto T."/>
            <person name="Alioto T."/>
            <person name="Gomez Garrido J."/>
        </authorList>
    </citation>
    <scope>NUCLEOTIDE SEQUENCE</scope>
</reference>
<protein>
    <submittedName>
        <fullName evidence="8">Differentiation-inducing gene 1-like</fullName>
    </submittedName>
</protein>
<dbReference type="PANTHER" id="PTHR14948">
    <property type="entry name" value="NG5"/>
    <property type="match status" value="1"/>
</dbReference>
<accession>A0AA35KN61</accession>
<feature type="transmembrane region" description="Helical" evidence="7">
    <location>
        <begin position="112"/>
        <end position="135"/>
    </location>
</feature>
<evidence type="ECO:0000256" key="1">
    <source>
        <dbReference type="ARBA" id="ARBA00004370"/>
    </source>
</evidence>
<keyword evidence="5 7" id="KW-0472">Membrane</keyword>
<keyword evidence="9" id="KW-1185">Reference proteome</keyword>
<dbReference type="Pfam" id="PF04505">
    <property type="entry name" value="CD225"/>
    <property type="match status" value="1"/>
</dbReference>
<evidence type="ECO:0000256" key="7">
    <source>
        <dbReference type="SAM" id="Phobius"/>
    </source>
</evidence>
<organism evidence="8 9">
    <name type="scientific">Podarcis lilfordi</name>
    <name type="common">Lilford's wall lizard</name>
    <dbReference type="NCBI Taxonomy" id="74358"/>
    <lineage>
        <taxon>Eukaryota</taxon>
        <taxon>Metazoa</taxon>
        <taxon>Chordata</taxon>
        <taxon>Craniata</taxon>
        <taxon>Vertebrata</taxon>
        <taxon>Euteleostomi</taxon>
        <taxon>Lepidosauria</taxon>
        <taxon>Squamata</taxon>
        <taxon>Bifurcata</taxon>
        <taxon>Unidentata</taxon>
        <taxon>Episquamata</taxon>
        <taxon>Laterata</taxon>
        <taxon>Lacertibaenia</taxon>
        <taxon>Lacertidae</taxon>
        <taxon>Podarcis</taxon>
    </lineage>
</organism>
<evidence type="ECO:0000256" key="3">
    <source>
        <dbReference type="ARBA" id="ARBA00022692"/>
    </source>
</evidence>